<evidence type="ECO:0000256" key="1">
    <source>
        <dbReference type="SAM" id="Phobius"/>
    </source>
</evidence>
<feature type="transmembrane region" description="Helical" evidence="1">
    <location>
        <begin position="12"/>
        <end position="33"/>
    </location>
</feature>
<organism evidence="2 3">
    <name type="scientific">Ureaplasma urealyticum</name>
    <name type="common">Ureaplasma urealyticum biotype 2</name>
    <dbReference type="NCBI Taxonomy" id="2130"/>
    <lineage>
        <taxon>Bacteria</taxon>
        <taxon>Bacillati</taxon>
        <taxon>Mycoplasmatota</taxon>
        <taxon>Mycoplasmoidales</taxon>
        <taxon>Mycoplasmoidaceae</taxon>
        <taxon>Ureaplasma</taxon>
    </lineage>
</organism>
<gene>
    <name evidence="2" type="ORF">DSQ42_03270</name>
</gene>
<dbReference type="EMBL" id="QOKT01000027">
    <property type="protein sequence ID" value="RCJ00604.1"/>
    <property type="molecule type" value="Genomic_DNA"/>
</dbReference>
<dbReference type="NCBIfam" id="NF012210">
    <property type="entry name" value="PDxFFG"/>
    <property type="match status" value="1"/>
</dbReference>
<keyword evidence="1" id="KW-0812">Transmembrane</keyword>
<reference evidence="2 3" key="1">
    <citation type="submission" date="2018-07" db="EMBL/GenBank/DDBJ databases">
        <title>Ureaplasma urealyticum 1000 the multidrug-resistant clinical isolate obtained from scrapings of the urogenital tract of a woman with inflammatory diseases of the reproductive organs.</title>
        <authorList>
            <person name="Kolesnikova E.A."/>
            <person name="Alekseeva A.E."/>
            <person name="Brusnigina N.F."/>
            <person name="Makhova M.A."/>
        </authorList>
    </citation>
    <scope>NUCLEOTIDE SEQUENCE [LARGE SCALE GENOMIC DNA]</scope>
    <source>
        <strain evidence="2 3">1000</strain>
    </source>
</reference>
<keyword evidence="1" id="KW-1133">Transmembrane helix</keyword>
<sequence length="1890" mass="216215">MKKRLNLSAKIAIAFASVGAFAGAVVGFMKLYAVSTGGLGRQILQVNSSFDTRIPNRQVNRALLMNQFGKPVAEYDFKAKKGNNTPVTLLVDFGKYKEGQKISYIEFLDTFISLNNNNLPNLKLEVGPIVFSNNYINSVSPDEFIEFTNWFFTNVSWGPDLLTLKEFKLSRGIQQNGNSITLGLHSGTREKTTIEFFPDAFFGSLPIYNINAGAGNAYDSLARQLNQDGMILEELEKYHQKIPLMIASHNSHSFGGIKLVNALKEAKNTYWFNADKYFDLTKDPLNFAGLKGVKAKDRTLNYLFYAENEQQAKQKVQAYLNELQFVKGLIPKDKKFNPSIDVKADEIKKIEIKEFLELGGALPSFPGGSVDLESLGGNSVGQKTLLIDALVNNQKQKIKYHVFEDEFISRANKSNDSEFIQNDRSILASSLREIITKNFNNYISQKQNFRNVYDTDETFVGKSFYIYDANGNGKNPRFYKTKESLLQSELVNYDEKKVSLVTIDKTKVEGPNKLVLTTKDKKEIVLESPANNPKGYKYDTSFDDAFNTLKVAANYFDTFTPRLIKQGSKFINGKIVKTYTIFVDAYSGLLDKVLNKNRHLLQKINGIHTEVVQNKDGKNTYKVVNGEYEGIYATDRIPYLSLVAESDPAFKTTGINYLKYVSTHEYGHHQTLQDMKDISDSDESVVGGGIDSRSGVSDESYVNGQALQDYLNARSSGITFRKTDVNYQPTKTGSFLNFSLNNDPKNPIWETEKDIFGSATADDPKAFFNNKKRRFLQKFDELQEAAKLRNVKPYDLFIMNSFDHESATVNPSFSSEMKDPSRLKAEYFFYNNQENQNQKNDKFNFGSVVEQPGLLRYKGILKDGMGTPIEFDKKTGNPIIYKLKDSKKPITKDKVEILVKTKNNTPVIDLSTCLNKNGTVNLTKLKRQANQIINSINSLIVKNYYNGGWDESGNFETSMFNFQTYINHPLFTSTEKRKWAERITNAMFKHPDFNISKSLKLPEKTNSTSTSVPYYKKVLSQIIGQDVTNKDFNGFKRVLLDASYKTSKLLDNKTDEELKALDPELLEIKKYYNKQLDRWTVKDANVVAQTTMFNYFDSGIEGNNGYKYYVKPKDRELYRTILNTKTKESFESIIGIRPSYLTQNKITTYEQLFNNFMINLNQIGTIALVVNKSNGEGKPQKTLDQLTEKEIYPLMILTEAEAKAINFNYLKSNNGAFTTVILDGNNGQKFYTIKFKDIPSLIEFMSIDPSKYTIVENALSKNHENVRKWDYDYLKERYDVDKFFNEVVKKQEAYKDITLEQFKENLTGLLFDGFTESHDIFKFYKSKDFKATELDKYKQVFDGKLGLYGFRSFGNKFDKPASPYGEPIDRYNFAGNPQNVWKAKPNQKNVRTVDSIVKGIQVEIERKHRQNNTLNFGQLLQYAFGFTIYTDKPGGSIKDIYGQLGSFFGISQSSEIPNEDGTVVSWDYVAINKKRVQEKLNEIFGDYVFNIAEVLTRDYVQTVFVPSQQELDNLPNYLSGLSDFNTGNEYVFSGDNTKQWNERLIPVNNFLSADSNTIASNVVFATNDYEKIQSVLANQASNVYKKNQQLFDNYATKPEDLEENFAKVKNSLLSDNNFLTLSKTHDNDILNDLKSYSSLTRLSADANSYIGKTRLTNNGFFKDRWLRKIIDWQIYDDNRESVKDDHLNILELDNKTKVKDRARAMWLYMLRSKGIGDRTLAQIYRNKEKDSILMYGFIKKEYKDKVKKIAIKNKNNGHISYIDVHTNNTNNLFYLKRQSDISSKWTLEDEGYVSWTTDYAILSNFTNQLIGYDSVNAKGSEFELYFVDENLKEVMDLSDPSKPKSLMNLGSRKYVAENGKSYSISPVYARNENTPTQNRTIIRISNQFSV</sequence>
<proteinExistence type="predicted"/>
<protein>
    <submittedName>
        <fullName evidence="2">PDxFFG protein</fullName>
    </submittedName>
</protein>
<evidence type="ECO:0000313" key="3">
    <source>
        <dbReference type="Proteomes" id="UP000253077"/>
    </source>
</evidence>
<accession>A0AAX1QYS4</accession>
<dbReference type="RefSeq" id="WP_004027092.1">
    <property type="nucleotide sequence ID" value="NZ_CP039963.1"/>
</dbReference>
<keyword evidence="1" id="KW-0472">Membrane</keyword>
<evidence type="ECO:0000313" key="2">
    <source>
        <dbReference type="EMBL" id="RCJ00604.1"/>
    </source>
</evidence>
<name>A0AAX1QYS4_UREUR</name>
<comment type="caution">
    <text evidence="2">The sequence shown here is derived from an EMBL/GenBank/DDBJ whole genome shotgun (WGS) entry which is preliminary data.</text>
</comment>
<dbReference type="Proteomes" id="UP000253077">
    <property type="component" value="Unassembled WGS sequence"/>
</dbReference>